<feature type="region of interest" description="Disordered" evidence="2">
    <location>
        <begin position="1"/>
        <end position="25"/>
    </location>
</feature>
<keyword evidence="5" id="KW-1185">Reference proteome</keyword>
<dbReference type="InterPro" id="IPR035903">
    <property type="entry name" value="HesB-like_dom_sf"/>
</dbReference>
<accession>A0A0C3NZ09</accession>
<protein>
    <recommendedName>
        <fullName evidence="3">Core domain-containing protein</fullName>
    </recommendedName>
</protein>
<dbReference type="Pfam" id="PF01521">
    <property type="entry name" value="Fe-S_biosyn"/>
    <property type="match status" value="1"/>
</dbReference>
<dbReference type="Gene3D" id="2.60.300.12">
    <property type="entry name" value="HesB-like domain"/>
    <property type="match status" value="1"/>
</dbReference>
<dbReference type="HOGENOM" id="CLU_069054_1_1_1"/>
<dbReference type="GO" id="GO:0051537">
    <property type="term" value="F:2 iron, 2 sulfur cluster binding"/>
    <property type="evidence" value="ECO:0007669"/>
    <property type="project" value="TreeGrafter"/>
</dbReference>
<dbReference type="SUPFAM" id="SSF89360">
    <property type="entry name" value="HesB-like domain"/>
    <property type="match status" value="1"/>
</dbReference>
<reference evidence="5" key="2">
    <citation type="submission" date="2015-01" db="EMBL/GenBank/DDBJ databases">
        <title>Evolutionary Origins and Diversification of the Mycorrhizal Mutualists.</title>
        <authorList>
            <consortium name="DOE Joint Genome Institute"/>
            <consortium name="Mycorrhizal Genomics Consortium"/>
            <person name="Kohler A."/>
            <person name="Kuo A."/>
            <person name="Nagy L.G."/>
            <person name="Floudas D."/>
            <person name="Copeland A."/>
            <person name="Barry K.W."/>
            <person name="Cichocki N."/>
            <person name="Veneault-Fourrey C."/>
            <person name="LaButti K."/>
            <person name="Lindquist E.A."/>
            <person name="Lipzen A."/>
            <person name="Lundell T."/>
            <person name="Morin E."/>
            <person name="Murat C."/>
            <person name="Riley R."/>
            <person name="Ohm R."/>
            <person name="Sun H."/>
            <person name="Tunlid A."/>
            <person name="Henrissat B."/>
            <person name="Grigoriev I.V."/>
            <person name="Hibbett D.S."/>
            <person name="Martin F."/>
        </authorList>
    </citation>
    <scope>NUCLEOTIDE SEQUENCE [LARGE SCALE GENOMIC DNA]</scope>
    <source>
        <strain evidence="5">Marx 270</strain>
    </source>
</reference>
<dbReference type="PANTHER" id="PTHR43011:SF1">
    <property type="entry name" value="IRON-SULFUR CLUSTER ASSEMBLY 2 HOMOLOG, MITOCHONDRIAL"/>
    <property type="match status" value="1"/>
</dbReference>
<dbReference type="PANTHER" id="PTHR43011">
    <property type="entry name" value="IRON-SULFUR CLUSTER ASSEMBLY 2 HOMOLOG, MITOCHONDRIAL"/>
    <property type="match status" value="1"/>
</dbReference>
<dbReference type="GO" id="GO:0016226">
    <property type="term" value="P:iron-sulfur cluster assembly"/>
    <property type="evidence" value="ECO:0007669"/>
    <property type="project" value="InterPro"/>
</dbReference>
<sequence>MSSKIPKIPASRAEVQTSPTPQELEDAEMEADIIPEDQVQLMLTDRAAQQLRLISSREGNSQAAVRISVDSGGCHGFQYKIELATQRDPGDYHLVHPSVQPSNVYIDPISLSMINGSTVDFATELIGSSFRVVDNPHAKGGCGCGVSWEMK</sequence>
<organism evidence="4 5">
    <name type="scientific">Pisolithus tinctorius Marx 270</name>
    <dbReference type="NCBI Taxonomy" id="870435"/>
    <lineage>
        <taxon>Eukaryota</taxon>
        <taxon>Fungi</taxon>
        <taxon>Dikarya</taxon>
        <taxon>Basidiomycota</taxon>
        <taxon>Agaricomycotina</taxon>
        <taxon>Agaricomycetes</taxon>
        <taxon>Agaricomycetidae</taxon>
        <taxon>Boletales</taxon>
        <taxon>Sclerodermatineae</taxon>
        <taxon>Pisolithaceae</taxon>
        <taxon>Pisolithus</taxon>
    </lineage>
</organism>
<name>A0A0C3NZ09_PISTI</name>
<dbReference type="STRING" id="870435.A0A0C3NZ09"/>
<dbReference type="GO" id="GO:0005506">
    <property type="term" value="F:iron ion binding"/>
    <property type="evidence" value="ECO:0007669"/>
    <property type="project" value="TreeGrafter"/>
</dbReference>
<dbReference type="Proteomes" id="UP000054217">
    <property type="component" value="Unassembled WGS sequence"/>
</dbReference>
<evidence type="ECO:0000313" key="5">
    <source>
        <dbReference type="Proteomes" id="UP000054217"/>
    </source>
</evidence>
<dbReference type="FunCoup" id="A0A0C3NZ09">
    <property type="interactions" value="292"/>
</dbReference>
<dbReference type="InterPro" id="IPR000361">
    <property type="entry name" value="ATAP_core_dom"/>
</dbReference>
<dbReference type="AlphaFoldDB" id="A0A0C3NZ09"/>
<dbReference type="OrthoDB" id="1938621at2759"/>
<feature type="domain" description="Core" evidence="3">
    <location>
        <begin position="40"/>
        <end position="145"/>
    </location>
</feature>
<dbReference type="GO" id="GO:0005739">
    <property type="term" value="C:mitochondrion"/>
    <property type="evidence" value="ECO:0007669"/>
    <property type="project" value="TreeGrafter"/>
</dbReference>
<dbReference type="EMBL" id="KN831964">
    <property type="protein sequence ID" value="KIO06075.1"/>
    <property type="molecule type" value="Genomic_DNA"/>
</dbReference>
<gene>
    <name evidence="4" type="ORF">M404DRAFT_139406</name>
</gene>
<dbReference type="NCBIfam" id="TIGR00049">
    <property type="entry name" value="iron-sulfur cluster assembly accessory protein"/>
    <property type="match status" value="1"/>
</dbReference>
<dbReference type="GO" id="GO:0051539">
    <property type="term" value="F:4 iron, 4 sulfur cluster binding"/>
    <property type="evidence" value="ECO:0007669"/>
    <property type="project" value="TreeGrafter"/>
</dbReference>
<proteinExistence type="inferred from homology"/>
<reference evidence="4 5" key="1">
    <citation type="submission" date="2014-04" db="EMBL/GenBank/DDBJ databases">
        <authorList>
            <consortium name="DOE Joint Genome Institute"/>
            <person name="Kuo A."/>
            <person name="Kohler A."/>
            <person name="Costa M.D."/>
            <person name="Nagy L.G."/>
            <person name="Floudas D."/>
            <person name="Copeland A."/>
            <person name="Barry K.W."/>
            <person name="Cichocki N."/>
            <person name="Veneault-Fourrey C."/>
            <person name="LaButti K."/>
            <person name="Lindquist E.A."/>
            <person name="Lipzen A."/>
            <person name="Lundell T."/>
            <person name="Morin E."/>
            <person name="Murat C."/>
            <person name="Sun H."/>
            <person name="Tunlid A."/>
            <person name="Henrissat B."/>
            <person name="Grigoriev I.V."/>
            <person name="Hibbett D.S."/>
            <person name="Martin F."/>
            <person name="Nordberg H.P."/>
            <person name="Cantor M.N."/>
            <person name="Hua S.X."/>
        </authorList>
    </citation>
    <scope>NUCLEOTIDE SEQUENCE [LARGE SCALE GENOMIC DNA]</scope>
    <source>
        <strain evidence="4 5">Marx 270</strain>
    </source>
</reference>
<evidence type="ECO:0000256" key="1">
    <source>
        <dbReference type="ARBA" id="ARBA00006718"/>
    </source>
</evidence>
<dbReference type="InParanoid" id="A0A0C3NZ09"/>
<evidence type="ECO:0000313" key="4">
    <source>
        <dbReference type="EMBL" id="KIO06075.1"/>
    </source>
</evidence>
<evidence type="ECO:0000256" key="2">
    <source>
        <dbReference type="SAM" id="MobiDB-lite"/>
    </source>
</evidence>
<evidence type="ECO:0000259" key="3">
    <source>
        <dbReference type="Pfam" id="PF01521"/>
    </source>
</evidence>
<dbReference type="InterPro" id="IPR016092">
    <property type="entry name" value="ATAP"/>
</dbReference>
<comment type="similarity">
    <text evidence="1">Belongs to the HesB/IscA family.</text>
</comment>